<dbReference type="PROSITE" id="PS51192">
    <property type="entry name" value="HELICASE_ATP_BIND_1"/>
    <property type="match status" value="1"/>
</dbReference>
<dbReference type="GO" id="GO:0005524">
    <property type="term" value="F:ATP binding"/>
    <property type="evidence" value="ECO:0007669"/>
    <property type="project" value="UniProtKB-KW"/>
</dbReference>
<dbReference type="InterPro" id="IPR027417">
    <property type="entry name" value="P-loop_NTPase"/>
</dbReference>
<dbReference type="NCBIfam" id="TIGR01970">
    <property type="entry name" value="DEAH_box_HrpB"/>
    <property type="match status" value="1"/>
</dbReference>
<keyword evidence="4 9" id="KW-0347">Helicase</keyword>
<dbReference type="InterPro" id="IPR007502">
    <property type="entry name" value="Helicase-assoc_dom"/>
</dbReference>
<feature type="region of interest" description="Disordered" evidence="6">
    <location>
        <begin position="494"/>
        <end position="514"/>
    </location>
</feature>
<dbReference type="InterPro" id="IPR002464">
    <property type="entry name" value="DNA/RNA_helicase_DEAH_CS"/>
</dbReference>
<evidence type="ECO:0000256" key="3">
    <source>
        <dbReference type="ARBA" id="ARBA00022801"/>
    </source>
</evidence>
<dbReference type="Pfam" id="PF00271">
    <property type="entry name" value="Helicase_C"/>
    <property type="match status" value="1"/>
</dbReference>
<dbReference type="PROSITE" id="PS00690">
    <property type="entry name" value="DEAH_ATP_HELICASE"/>
    <property type="match status" value="1"/>
</dbReference>
<proteinExistence type="predicted"/>
<dbReference type="AlphaFoldDB" id="A0ABD7MUM9"/>
<evidence type="ECO:0000259" key="7">
    <source>
        <dbReference type="PROSITE" id="PS51192"/>
    </source>
</evidence>
<evidence type="ECO:0000256" key="5">
    <source>
        <dbReference type="ARBA" id="ARBA00022840"/>
    </source>
</evidence>
<feature type="domain" description="Helicase C-terminal" evidence="8">
    <location>
        <begin position="221"/>
        <end position="389"/>
    </location>
</feature>
<evidence type="ECO:0000313" key="9">
    <source>
        <dbReference type="EMBL" id="SQG52385.1"/>
    </source>
</evidence>
<dbReference type="CDD" id="cd18791">
    <property type="entry name" value="SF2_C_RHA"/>
    <property type="match status" value="1"/>
</dbReference>
<dbReference type="InterPro" id="IPR010225">
    <property type="entry name" value="HrpB"/>
</dbReference>
<dbReference type="EC" id="3.6.4.13" evidence="1"/>
<dbReference type="SUPFAM" id="SSF52540">
    <property type="entry name" value="P-loop containing nucleoside triphosphate hydrolases"/>
    <property type="match status" value="1"/>
</dbReference>
<feature type="domain" description="Helicase ATP-binding" evidence="7">
    <location>
        <begin position="33"/>
        <end position="199"/>
    </location>
</feature>
<keyword evidence="3 9" id="KW-0378">Hydrolase</keyword>
<dbReference type="EMBL" id="LS483400">
    <property type="protein sequence ID" value="SQG52385.1"/>
    <property type="molecule type" value="Genomic_DNA"/>
</dbReference>
<dbReference type="Pfam" id="PF00270">
    <property type="entry name" value="DEAD"/>
    <property type="match status" value="1"/>
</dbReference>
<dbReference type="PIRSF" id="PIRSF005496">
    <property type="entry name" value="ATP_hel_hrpB"/>
    <property type="match status" value="1"/>
</dbReference>
<dbReference type="PROSITE" id="PS51194">
    <property type="entry name" value="HELICASE_CTER"/>
    <property type="match status" value="1"/>
</dbReference>
<accession>A0ABD7MUM9</accession>
<evidence type="ECO:0000313" key="10">
    <source>
        <dbReference type="Proteomes" id="UP000248741"/>
    </source>
</evidence>
<dbReference type="Pfam" id="PF04408">
    <property type="entry name" value="WHD_HA2"/>
    <property type="match status" value="1"/>
</dbReference>
<feature type="region of interest" description="Disordered" evidence="6">
    <location>
        <begin position="799"/>
        <end position="824"/>
    </location>
</feature>
<organism evidence="9 10">
    <name type="scientific">Corynebacterium ulcerans</name>
    <dbReference type="NCBI Taxonomy" id="65058"/>
    <lineage>
        <taxon>Bacteria</taxon>
        <taxon>Bacillati</taxon>
        <taxon>Actinomycetota</taxon>
        <taxon>Actinomycetes</taxon>
        <taxon>Mycobacteriales</taxon>
        <taxon>Corynebacteriaceae</taxon>
        <taxon>Corynebacterium</taxon>
    </lineage>
</organism>
<keyword evidence="2" id="KW-0547">Nucleotide-binding</keyword>
<dbReference type="Gene3D" id="3.40.50.300">
    <property type="entry name" value="P-loop containing nucleotide triphosphate hydrolases"/>
    <property type="match status" value="2"/>
</dbReference>
<dbReference type="Pfam" id="PF08482">
    <property type="entry name" value="HrpB_C"/>
    <property type="match status" value="1"/>
</dbReference>
<evidence type="ECO:0000256" key="6">
    <source>
        <dbReference type="SAM" id="MobiDB-lite"/>
    </source>
</evidence>
<keyword evidence="5" id="KW-0067">ATP-binding</keyword>
<dbReference type="InterPro" id="IPR048333">
    <property type="entry name" value="HA2_WH"/>
</dbReference>
<dbReference type="GO" id="GO:0003724">
    <property type="term" value="F:RNA helicase activity"/>
    <property type="evidence" value="ECO:0007669"/>
    <property type="project" value="UniProtKB-EC"/>
</dbReference>
<name>A0ABD7MUM9_CORUL</name>
<evidence type="ECO:0000256" key="1">
    <source>
        <dbReference type="ARBA" id="ARBA00012552"/>
    </source>
</evidence>
<dbReference type="SMART" id="SM00490">
    <property type="entry name" value="HELICc"/>
    <property type="match status" value="1"/>
</dbReference>
<dbReference type="Gene3D" id="1.20.120.1080">
    <property type="match status" value="1"/>
</dbReference>
<reference evidence="9 10" key="1">
    <citation type="submission" date="2018-06" db="EMBL/GenBank/DDBJ databases">
        <authorList>
            <consortium name="Pathogen Informatics"/>
            <person name="Doyle S."/>
        </authorList>
    </citation>
    <scope>NUCLEOTIDE SEQUENCE [LARGE SCALE GENOMIC DNA]</scope>
    <source>
        <strain evidence="9 10">NCTC7908</strain>
    </source>
</reference>
<evidence type="ECO:0000256" key="2">
    <source>
        <dbReference type="ARBA" id="ARBA00022741"/>
    </source>
</evidence>
<protein>
    <recommendedName>
        <fullName evidence="1">RNA helicase</fullName>
        <ecNumber evidence="1">3.6.4.13</ecNumber>
    </recommendedName>
</protein>
<evidence type="ECO:0000256" key="4">
    <source>
        <dbReference type="ARBA" id="ARBA00022806"/>
    </source>
</evidence>
<dbReference type="SMART" id="SM00487">
    <property type="entry name" value="DEXDc"/>
    <property type="match status" value="1"/>
</dbReference>
<dbReference type="PANTHER" id="PTHR43519:SF1">
    <property type="entry name" value="ATP-DEPENDENT RNA HELICASE HRPB"/>
    <property type="match status" value="1"/>
</dbReference>
<dbReference type="InterPro" id="IPR001650">
    <property type="entry name" value="Helicase_C-like"/>
</dbReference>
<dbReference type="InterPro" id="IPR014001">
    <property type="entry name" value="Helicase_ATP-bd"/>
</dbReference>
<dbReference type="GO" id="GO:0016787">
    <property type="term" value="F:hydrolase activity"/>
    <property type="evidence" value="ECO:0007669"/>
    <property type="project" value="UniProtKB-KW"/>
</dbReference>
<dbReference type="InterPro" id="IPR011545">
    <property type="entry name" value="DEAD/DEAH_box_helicase_dom"/>
</dbReference>
<sequence length="824" mass="88364">MMSRSSIYPTMTFFDLDSIGSGLPVMGSISAIESALFSSGVVIVQAPPGTGKTTVVPPLIANILRKSRPQNQGKVLVVVPRRVAVRAAAHRLMFLDGSHKKDARVGFSMRGESQHGKLVEFVTPGVLLRRLISDPELPGVSAVIVDEVHERQLDTDLVLGMLIELRELRPDLLLAVMSATVDAYNFSRLVGAAPIVAVDAITHPVNIDYLPAPGRSEFSRDYIHHLASVTAQAVSQSENSALIFVPGVREVSAVCAALESATHIKVLPLHGQLNNTEQEAALRPDEQRIVVSTSIAESSLTVPGVRIVVDAGLSRVPKRDAGRGMNGLITVSTSQSSADQRAGRAGREGPGSVLRCYSAQEFSHFSPHISPEISSADLTQAALFLASWGAPEGKGFPLLTAPPTAAMAQALDTLTRLGALDASGHCTELGRTLTTLPTDPRLGRSLLECGVSAIPTVAALGAHIRGDVSKEIRNLTGQRHYESEKTRLERLLSHKGGVSSPERHAYQEKSAPMVSPGEAIGRAFPENIARAEGESYLLAKGTRAVLRNIPSLSGAPWLAIAEVALPQGVQNHAVIHTAAAIDQDTALEIIGTSEEVTATFVEGKLRGSRVTRAGAIVLNSTPCALEGESARKALAEVMRSHGLTLFNFSEKASSLKNRLRHVFDCYGAPWPDVDSIAVQEWLTPEIDLLVSGTPIAKIDIYPALQRLLPWPEATQLEELAPSALRVPSGRSVSIDYSDERPKISVKLQECFGLHDSPIICGQPLQFHLLSPAGRPLAVTDDLRSFWAGPYGHVRSEMRGRYPKHPWPEDPTTALATGKTKKALS</sequence>
<dbReference type="SMART" id="SM00847">
    <property type="entry name" value="HA2"/>
    <property type="match status" value="1"/>
</dbReference>
<gene>
    <name evidence="9" type="primary">hrpB</name>
    <name evidence="9" type="ORF">NCTC7908_01754</name>
</gene>
<dbReference type="PANTHER" id="PTHR43519">
    <property type="entry name" value="ATP-DEPENDENT RNA HELICASE HRPB"/>
    <property type="match status" value="1"/>
</dbReference>
<dbReference type="Proteomes" id="UP000248741">
    <property type="component" value="Chromosome 1"/>
</dbReference>
<evidence type="ECO:0000259" key="8">
    <source>
        <dbReference type="PROSITE" id="PS51194"/>
    </source>
</evidence>
<dbReference type="InterPro" id="IPR013689">
    <property type="entry name" value="RNA_helicase_ATP-dep_HrpB_C"/>
</dbReference>